<dbReference type="PANTHER" id="PTHR21700:SF56">
    <property type="entry name" value="TRANSTHYRETIN-LIKE FAMILY PROTEIN"/>
    <property type="match status" value="1"/>
</dbReference>
<gene>
    <name evidence="6" type="ORF">niasHT_003911</name>
</gene>
<dbReference type="Gene3D" id="2.60.40.3330">
    <property type="match status" value="1"/>
</dbReference>
<sequence>MFPYEVLLDICKFLPRAHLVSLQFADRRLRKFVNDNSLYWPLHRCYRLTFLEFFALKTLCRADNLSDFPVELPPNLSFRLSSLRWPPAADGQIPLFLNETEPTFLLFEFVSGHKFFVQIGPFVTAQNAASLIFWLHQISEVFFEEEIRGMPKFCPRFLEWLNLNQLDTILRLRCKTFSCCDYEPFDQLDVQFNLKHLQTEMMDKANGTIFSDELLHLLFNGNPNIKAFSTRWVINCGDDFTDRLIEHAAKGLNAEKMVPSIRFVPSFHRQRELPIPTKSLTTSENVRLIRRETNDWRLEEWEINNLHKENIKFRVVLYIYNDAETGEEAISQFSVGVKGILLCNGAFAAHTNLAIFDVDRNPGDSDDLLDKGHTDGKGRFVLDGTTRELSQIEPELRIIHDCADDIKPCHRLFVIKVPPEFIHSGRAHKIFDIGTLDLEKKRKDEQRTCQNNF</sequence>
<dbReference type="GO" id="GO:0005576">
    <property type="term" value="C:extracellular region"/>
    <property type="evidence" value="ECO:0007669"/>
    <property type="project" value="UniProtKB-SubCell"/>
</dbReference>
<evidence type="ECO:0000313" key="7">
    <source>
        <dbReference type="Proteomes" id="UP001620626"/>
    </source>
</evidence>
<dbReference type="PROSITE" id="PS50181">
    <property type="entry name" value="FBOX"/>
    <property type="match status" value="1"/>
</dbReference>
<evidence type="ECO:0000256" key="1">
    <source>
        <dbReference type="ARBA" id="ARBA00004613"/>
    </source>
</evidence>
<dbReference type="InterPro" id="IPR001534">
    <property type="entry name" value="Transthyretin-like"/>
</dbReference>
<feature type="domain" description="F-box" evidence="5">
    <location>
        <begin position="1"/>
        <end position="42"/>
    </location>
</feature>
<dbReference type="PANTHER" id="PTHR21700">
    <property type="entry name" value="TRANSTHYRETIN-LIKE FAMILY PROTEIN-RELATED"/>
    <property type="match status" value="1"/>
</dbReference>
<evidence type="ECO:0000259" key="5">
    <source>
        <dbReference type="PROSITE" id="PS50181"/>
    </source>
</evidence>
<dbReference type="EMBL" id="JBICBT010000258">
    <property type="protein sequence ID" value="KAL3119128.1"/>
    <property type="molecule type" value="Genomic_DNA"/>
</dbReference>
<dbReference type="AlphaFoldDB" id="A0ABD2LVM7"/>
<comment type="similarity">
    <text evidence="2">Belongs to the nematode transthyretin-like family.</text>
</comment>
<reference evidence="6 7" key="1">
    <citation type="submission" date="2024-10" db="EMBL/GenBank/DDBJ databases">
        <authorList>
            <person name="Kim D."/>
        </authorList>
    </citation>
    <scope>NUCLEOTIDE SEQUENCE [LARGE SCALE GENOMIC DNA]</scope>
    <source>
        <strain evidence="6">BH-2024</strain>
    </source>
</reference>
<organism evidence="6 7">
    <name type="scientific">Heterodera trifolii</name>
    <dbReference type="NCBI Taxonomy" id="157864"/>
    <lineage>
        <taxon>Eukaryota</taxon>
        <taxon>Metazoa</taxon>
        <taxon>Ecdysozoa</taxon>
        <taxon>Nematoda</taxon>
        <taxon>Chromadorea</taxon>
        <taxon>Rhabditida</taxon>
        <taxon>Tylenchina</taxon>
        <taxon>Tylenchomorpha</taxon>
        <taxon>Tylenchoidea</taxon>
        <taxon>Heteroderidae</taxon>
        <taxon>Heteroderinae</taxon>
        <taxon>Heterodera</taxon>
    </lineage>
</organism>
<comment type="subcellular location">
    <subcellularLocation>
        <location evidence="1">Secreted</location>
    </subcellularLocation>
</comment>
<dbReference type="Proteomes" id="UP001620626">
    <property type="component" value="Unassembled WGS sequence"/>
</dbReference>
<evidence type="ECO:0000256" key="4">
    <source>
        <dbReference type="ARBA" id="ARBA00022729"/>
    </source>
</evidence>
<keyword evidence="4" id="KW-0732">Signal</keyword>
<name>A0ABD2LVM7_9BILA</name>
<dbReference type="InterPro" id="IPR001810">
    <property type="entry name" value="F-box_dom"/>
</dbReference>
<dbReference type="Pfam" id="PF01060">
    <property type="entry name" value="TTR-52"/>
    <property type="match status" value="1"/>
</dbReference>
<evidence type="ECO:0000256" key="3">
    <source>
        <dbReference type="ARBA" id="ARBA00022525"/>
    </source>
</evidence>
<dbReference type="SUPFAM" id="SSF81383">
    <property type="entry name" value="F-box domain"/>
    <property type="match status" value="1"/>
</dbReference>
<proteinExistence type="inferred from homology"/>
<evidence type="ECO:0000313" key="6">
    <source>
        <dbReference type="EMBL" id="KAL3119128.1"/>
    </source>
</evidence>
<protein>
    <recommendedName>
        <fullName evidence="5">F-box domain-containing protein</fullName>
    </recommendedName>
</protein>
<accession>A0ABD2LVM7</accession>
<evidence type="ECO:0000256" key="2">
    <source>
        <dbReference type="ARBA" id="ARBA00010112"/>
    </source>
</evidence>
<dbReference type="InterPro" id="IPR036047">
    <property type="entry name" value="F-box-like_dom_sf"/>
</dbReference>
<dbReference type="InterPro" id="IPR038479">
    <property type="entry name" value="Transthyretin-like_sf"/>
</dbReference>
<keyword evidence="7" id="KW-1185">Reference proteome</keyword>
<comment type="caution">
    <text evidence="6">The sequence shown here is derived from an EMBL/GenBank/DDBJ whole genome shotgun (WGS) entry which is preliminary data.</text>
</comment>
<keyword evidence="3" id="KW-0964">Secreted</keyword>